<evidence type="ECO:0000313" key="2">
    <source>
        <dbReference type="Proteomes" id="UP001454036"/>
    </source>
</evidence>
<accession>A0AAV3PW93</accession>
<evidence type="ECO:0008006" key="3">
    <source>
        <dbReference type="Google" id="ProtNLM"/>
    </source>
</evidence>
<dbReference type="AlphaFoldDB" id="A0AAV3PW93"/>
<reference evidence="1 2" key="1">
    <citation type="submission" date="2024-01" db="EMBL/GenBank/DDBJ databases">
        <title>The complete chloroplast genome sequence of Lithospermum erythrorhizon: insights into the phylogenetic relationship among Boraginaceae species and the maternal lineages of purple gromwells.</title>
        <authorList>
            <person name="Okada T."/>
            <person name="Watanabe K."/>
        </authorList>
    </citation>
    <scope>NUCLEOTIDE SEQUENCE [LARGE SCALE GENOMIC DNA]</scope>
</reference>
<sequence length="115" mass="13597">MEVKETNIVSKYRSLVYTVCELKWLSYLFQDVCFPIPRPIVVRCDNQYAIHITENPVFHERTKHIELDCHLVRDHYKQGFIQPIHVSTKEQLADVFTKVLPATIFFPLLSKMSFL</sequence>
<dbReference type="CDD" id="cd09272">
    <property type="entry name" value="RNase_HI_RT_Ty1"/>
    <property type="match status" value="1"/>
</dbReference>
<organism evidence="1 2">
    <name type="scientific">Lithospermum erythrorhizon</name>
    <name type="common">Purple gromwell</name>
    <name type="synonym">Lithospermum officinale var. erythrorhizon</name>
    <dbReference type="NCBI Taxonomy" id="34254"/>
    <lineage>
        <taxon>Eukaryota</taxon>
        <taxon>Viridiplantae</taxon>
        <taxon>Streptophyta</taxon>
        <taxon>Embryophyta</taxon>
        <taxon>Tracheophyta</taxon>
        <taxon>Spermatophyta</taxon>
        <taxon>Magnoliopsida</taxon>
        <taxon>eudicotyledons</taxon>
        <taxon>Gunneridae</taxon>
        <taxon>Pentapetalae</taxon>
        <taxon>asterids</taxon>
        <taxon>lamiids</taxon>
        <taxon>Boraginales</taxon>
        <taxon>Boraginaceae</taxon>
        <taxon>Boraginoideae</taxon>
        <taxon>Lithospermeae</taxon>
        <taxon>Lithospermum</taxon>
    </lineage>
</organism>
<comment type="caution">
    <text evidence="1">The sequence shown here is derived from an EMBL/GenBank/DDBJ whole genome shotgun (WGS) entry which is preliminary data.</text>
</comment>
<gene>
    <name evidence="1" type="ORF">LIER_37823</name>
</gene>
<keyword evidence="2" id="KW-1185">Reference proteome</keyword>
<evidence type="ECO:0000313" key="1">
    <source>
        <dbReference type="EMBL" id="GAA0154212.1"/>
    </source>
</evidence>
<dbReference type="PANTHER" id="PTHR11439:SF465">
    <property type="entry name" value="REVERSE TRANSCRIPTASE TY1_COPIA-TYPE DOMAIN-CONTAINING PROTEIN"/>
    <property type="match status" value="1"/>
</dbReference>
<protein>
    <recommendedName>
        <fullName evidence="3">Copia protein</fullName>
    </recommendedName>
</protein>
<dbReference type="Proteomes" id="UP001454036">
    <property type="component" value="Unassembled WGS sequence"/>
</dbReference>
<dbReference type="PANTHER" id="PTHR11439">
    <property type="entry name" value="GAG-POL-RELATED RETROTRANSPOSON"/>
    <property type="match status" value="1"/>
</dbReference>
<name>A0AAV3PW93_LITER</name>
<dbReference type="EMBL" id="BAABME010018549">
    <property type="protein sequence ID" value="GAA0154212.1"/>
    <property type="molecule type" value="Genomic_DNA"/>
</dbReference>
<proteinExistence type="predicted"/>